<evidence type="ECO:0000313" key="2">
    <source>
        <dbReference type="Proteomes" id="UP001232163"/>
    </source>
</evidence>
<comment type="caution">
    <text evidence="1">The sequence shown here is derived from an EMBL/GenBank/DDBJ whole genome shotgun (WGS) entry which is preliminary data.</text>
</comment>
<reference evidence="1 2" key="1">
    <citation type="submission" date="2023-07" db="EMBL/GenBank/DDBJ databases">
        <title>Genomic Encyclopedia of Type Strains, Phase IV (KMG-IV): sequencing the most valuable type-strain genomes for metagenomic binning, comparative biology and taxonomic classification.</title>
        <authorList>
            <person name="Goeker M."/>
        </authorList>
    </citation>
    <scope>NUCLEOTIDE SEQUENCE [LARGE SCALE GENOMIC DNA]</scope>
    <source>
        <strain evidence="1 2">NIO-1023</strain>
    </source>
</reference>
<dbReference type="RefSeq" id="WP_307466373.1">
    <property type="nucleotide sequence ID" value="NZ_JAURUR010000007.1"/>
</dbReference>
<keyword evidence="2" id="KW-1185">Reference proteome</keyword>
<evidence type="ECO:0008006" key="3">
    <source>
        <dbReference type="Google" id="ProtNLM"/>
    </source>
</evidence>
<dbReference type="Proteomes" id="UP001232163">
    <property type="component" value="Unassembled WGS sequence"/>
</dbReference>
<proteinExistence type="predicted"/>
<protein>
    <recommendedName>
        <fullName evidence="3">Calx-beta domain-containing protein</fullName>
    </recommendedName>
</protein>
<evidence type="ECO:0000313" key="1">
    <source>
        <dbReference type="EMBL" id="MDP9764864.1"/>
    </source>
</evidence>
<organism evidence="1 2">
    <name type="scientific">Deinococcus enclensis</name>
    <dbReference type="NCBI Taxonomy" id="1049582"/>
    <lineage>
        <taxon>Bacteria</taxon>
        <taxon>Thermotogati</taxon>
        <taxon>Deinococcota</taxon>
        <taxon>Deinococci</taxon>
        <taxon>Deinococcales</taxon>
        <taxon>Deinococcaceae</taxon>
        <taxon>Deinococcus</taxon>
    </lineage>
</organism>
<sequence length="504" mass="54092">MAWELEFWNPTRTALLRTLRSETSIEVDEGFTWQLDPNGNCRQWKTKIRNDQLDVPPRAVVVFRVDGKPRFFGVAVDPPSVNSPDSEDLVALGGRELLRVALLDGRVYAGGVFTMVRDILARLCPGALTYSATLIGNGTGTDAGPSLDTFYMPHANLESALDELAKSAQVNWGVDVQGRVFFGRPAAQPLTVLFDSQDWRRLRVQGRETVTRASVRVISSVGGLIEGAPGWNYVAGKSVPYLPKTVIRTAEHAEHPTYKASVTLSAPDGVALVKSVKPLPPSSGVDSAAETVDDDLTTFGTLQKTSGFGASWRISAGEGKGQVIGARVTYQLTQAEGGAGIRLTVEQNSVSSGSWRDSAIATLDLPAGDSSTTNTVTLLLPPDARHGAFQFFKVELGHKKLNDANTTLRIHDVTFLVVDEDAALNVARGALYVPYSAPAEITLDELRDPSPMVTVLGSPQGDVTGPAALFDYAHLPGRPLTTIVKIGAGGQSETAREVQWMVKS</sequence>
<name>A0ABT9MF87_9DEIO</name>
<accession>A0ABT9MF87</accession>
<gene>
    <name evidence="1" type="ORF">QO006_002311</name>
</gene>
<dbReference type="EMBL" id="JAURUR010000007">
    <property type="protein sequence ID" value="MDP9764864.1"/>
    <property type="molecule type" value="Genomic_DNA"/>
</dbReference>